<gene>
    <name evidence="2" type="ORF">ILT43_16720</name>
</gene>
<protein>
    <submittedName>
        <fullName evidence="2">Pilus assembly protein</fullName>
    </submittedName>
</protein>
<feature type="domain" description="TadE-like" evidence="1">
    <location>
        <begin position="17"/>
        <end position="59"/>
    </location>
</feature>
<evidence type="ECO:0000313" key="2">
    <source>
        <dbReference type="EMBL" id="MBM6578027.1"/>
    </source>
</evidence>
<dbReference type="InterPro" id="IPR012495">
    <property type="entry name" value="TadE-like_dom"/>
</dbReference>
<name>A0ABS2DAR4_9SPHN</name>
<comment type="caution">
    <text evidence="2">The sequence shown here is derived from an EMBL/GenBank/DDBJ whole genome shotgun (WGS) entry which is preliminary data.</text>
</comment>
<dbReference type="EMBL" id="JAFEMC010000005">
    <property type="protein sequence ID" value="MBM6578027.1"/>
    <property type="molecule type" value="Genomic_DNA"/>
</dbReference>
<proteinExistence type="predicted"/>
<evidence type="ECO:0000313" key="3">
    <source>
        <dbReference type="Proteomes" id="UP000763641"/>
    </source>
</evidence>
<evidence type="ECO:0000259" key="1">
    <source>
        <dbReference type="Pfam" id="PF07811"/>
    </source>
</evidence>
<keyword evidence="3" id="KW-1185">Reference proteome</keyword>
<accession>A0ABS2DAR4</accession>
<dbReference type="Pfam" id="PF07811">
    <property type="entry name" value="TadE"/>
    <property type="match status" value="1"/>
</dbReference>
<organism evidence="2 3">
    <name type="scientific">Sphingomonas longa</name>
    <dbReference type="NCBI Taxonomy" id="2778730"/>
    <lineage>
        <taxon>Bacteria</taxon>
        <taxon>Pseudomonadati</taxon>
        <taxon>Pseudomonadota</taxon>
        <taxon>Alphaproteobacteria</taxon>
        <taxon>Sphingomonadales</taxon>
        <taxon>Sphingomonadaceae</taxon>
        <taxon>Sphingomonas</taxon>
    </lineage>
</organism>
<reference evidence="2 3" key="1">
    <citation type="submission" date="2020-12" db="EMBL/GenBank/DDBJ databases">
        <title>Sphingomonas sp.</title>
        <authorList>
            <person name="Kim M.K."/>
        </authorList>
    </citation>
    <scope>NUCLEOTIDE SEQUENCE [LARGE SCALE GENOMIC DNA]</scope>
    <source>
        <strain evidence="2 3">BT552</strain>
    </source>
</reference>
<dbReference type="RefSeq" id="WP_204200124.1">
    <property type="nucleotide sequence ID" value="NZ_JAFEMC010000005.1"/>
</dbReference>
<sequence>MNRPAYPRPSLCTDRKGAALVEFAVVAPVMCLLLVGSFDEAHTLYMQAALQGVVQKAGRDSSLEDSTSDVQNAIDARVKAQVLVLANNADVTIGRKSYRTFSDAVSAKAENWTDNNGNGRCDQHEPYVDANRNGSWDSDGSNGAQGGAKDKTIYTVTVKYPRMLPLNRFIDVPDKQTLVAQAVVQNQPYADQSDVGTDVLHCD</sequence>
<dbReference type="Proteomes" id="UP000763641">
    <property type="component" value="Unassembled WGS sequence"/>
</dbReference>